<dbReference type="SUPFAM" id="SSF52266">
    <property type="entry name" value="SGNH hydrolase"/>
    <property type="match status" value="1"/>
</dbReference>
<keyword evidence="4" id="KW-0378">Hydrolase</keyword>
<dbReference type="Pfam" id="PF13472">
    <property type="entry name" value="Lipase_GDSL_2"/>
    <property type="match status" value="1"/>
</dbReference>
<dbReference type="RefSeq" id="WP_251945415.1">
    <property type="nucleotide sequence ID" value="NZ_JAMRYM010000033.1"/>
</dbReference>
<gene>
    <name evidence="4" type="ORF">NB037_09495</name>
</gene>
<feature type="signal peptide" evidence="2">
    <location>
        <begin position="1"/>
        <end position="23"/>
    </location>
</feature>
<evidence type="ECO:0000256" key="2">
    <source>
        <dbReference type="SAM" id="SignalP"/>
    </source>
</evidence>
<dbReference type="EMBL" id="JAMRYM010000033">
    <property type="protein sequence ID" value="MCM6762647.1"/>
    <property type="molecule type" value="Genomic_DNA"/>
</dbReference>
<protein>
    <submittedName>
        <fullName evidence="4">SGNH/GDSL hydrolase family protein</fullName>
    </submittedName>
</protein>
<dbReference type="AlphaFoldDB" id="A0A9X2DWU3"/>
<feature type="region of interest" description="Disordered" evidence="1">
    <location>
        <begin position="26"/>
        <end position="63"/>
    </location>
</feature>
<dbReference type="CDD" id="cd00229">
    <property type="entry name" value="SGNH_hydrolase"/>
    <property type="match status" value="1"/>
</dbReference>
<evidence type="ECO:0000256" key="1">
    <source>
        <dbReference type="SAM" id="MobiDB-lite"/>
    </source>
</evidence>
<dbReference type="Gene3D" id="3.40.50.1110">
    <property type="entry name" value="SGNH hydrolase"/>
    <property type="match status" value="1"/>
</dbReference>
<comment type="caution">
    <text evidence="4">The sequence shown here is derived from an EMBL/GenBank/DDBJ whole genome shotgun (WGS) entry which is preliminary data.</text>
</comment>
<keyword evidence="5" id="KW-1185">Reference proteome</keyword>
<reference evidence="4" key="1">
    <citation type="submission" date="2022-06" db="EMBL/GenBank/DDBJ databases">
        <title>Whole genome shotgun sequencing (WGS) of Rathayibacter sp. ZW T2_19, isolated from stored onions (Allium cepa).</title>
        <authorList>
            <person name="Stoll D.A."/>
            <person name="Huch M."/>
        </authorList>
    </citation>
    <scope>NUCLEOTIDE SEQUENCE</scope>
    <source>
        <strain evidence="4">ZW T2_19</strain>
    </source>
</reference>
<dbReference type="Proteomes" id="UP001155240">
    <property type="component" value="Unassembled WGS sequence"/>
</dbReference>
<evidence type="ECO:0000313" key="4">
    <source>
        <dbReference type="EMBL" id="MCM6762647.1"/>
    </source>
</evidence>
<accession>A0A9X2DWU3</accession>
<feature type="domain" description="SGNH hydrolase-type esterase" evidence="3">
    <location>
        <begin position="71"/>
        <end position="230"/>
    </location>
</feature>
<dbReference type="PROSITE" id="PS51257">
    <property type="entry name" value="PROKAR_LIPOPROTEIN"/>
    <property type="match status" value="1"/>
</dbReference>
<evidence type="ECO:0000313" key="5">
    <source>
        <dbReference type="Proteomes" id="UP001155240"/>
    </source>
</evidence>
<evidence type="ECO:0000259" key="3">
    <source>
        <dbReference type="Pfam" id="PF13472"/>
    </source>
</evidence>
<name>A0A9X2DWU3_9MICO</name>
<dbReference type="InterPro" id="IPR013830">
    <property type="entry name" value="SGNH_hydro"/>
</dbReference>
<feature type="compositionally biased region" description="Low complexity" evidence="1">
    <location>
        <begin position="26"/>
        <end position="56"/>
    </location>
</feature>
<organism evidence="4 5">
    <name type="scientific">Rathayibacter rubneri</name>
    <dbReference type="NCBI Taxonomy" id="2950106"/>
    <lineage>
        <taxon>Bacteria</taxon>
        <taxon>Bacillati</taxon>
        <taxon>Actinomycetota</taxon>
        <taxon>Actinomycetes</taxon>
        <taxon>Micrococcales</taxon>
        <taxon>Microbacteriaceae</taxon>
        <taxon>Rathayibacter</taxon>
    </lineage>
</organism>
<sequence length="260" mass="25418">MTATRRLAAIGVLVLVLAGCSSAAPPSAEPSATAAPSTTRAPSSDAGAPAAEDPAPLEVGGSIPAGSRVTVVGDSIVRGYGLEAGAAWPALVGDAFGWTVTNLGCDGGGFVRPGVCGEPIGDRADDIAATSPDVVIVVASSNDLGTPADDVVAAIPSAVDAIARAVPSARLIALDSVWGPDPRPGDLDAYDAALVDAVASVGGAALEYPDPLRTDGLLAGDGVHPTEAGQLALAEAFALAAQKAGLGESVPIDSAPTRDE</sequence>
<proteinExistence type="predicted"/>
<dbReference type="GO" id="GO:0016787">
    <property type="term" value="F:hydrolase activity"/>
    <property type="evidence" value="ECO:0007669"/>
    <property type="project" value="UniProtKB-KW"/>
</dbReference>
<feature type="chain" id="PRO_5040923085" evidence="2">
    <location>
        <begin position="24"/>
        <end position="260"/>
    </location>
</feature>
<keyword evidence="2" id="KW-0732">Signal</keyword>
<dbReference type="InterPro" id="IPR036514">
    <property type="entry name" value="SGNH_hydro_sf"/>
</dbReference>